<dbReference type="PROSITE" id="PS50092">
    <property type="entry name" value="TSP1"/>
    <property type="match status" value="1"/>
</dbReference>
<dbReference type="Gene3D" id="2.20.100.10">
    <property type="entry name" value="Thrombospondin type-1 (TSP1) repeat"/>
    <property type="match status" value="2"/>
</dbReference>
<gene>
    <name evidence="5" type="ORF">OMM_03212</name>
</gene>
<dbReference type="SUPFAM" id="SSF49265">
    <property type="entry name" value="Fibronectin type III"/>
    <property type="match status" value="1"/>
</dbReference>
<dbReference type="Proteomes" id="UP000189670">
    <property type="component" value="Unassembled WGS sequence"/>
</dbReference>
<dbReference type="Gene3D" id="1.10.530.10">
    <property type="match status" value="1"/>
</dbReference>
<dbReference type="InterPro" id="IPR000884">
    <property type="entry name" value="TSP1_rpt"/>
</dbReference>
<keyword evidence="4" id="KW-0677">Repeat</keyword>
<name>A0A1V1P6L0_9BACT</name>
<dbReference type="PANTHER" id="PTHR13723:SF281">
    <property type="entry name" value="PAPILIN"/>
    <property type="match status" value="1"/>
</dbReference>
<dbReference type="SUPFAM" id="SSF53955">
    <property type="entry name" value="Lysozyme-like"/>
    <property type="match status" value="1"/>
</dbReference>
<evidence type="ECO:0008006" key="7">
    <source>
        <dbReference type="Google" id="ProtNLM"/>
    </source>
</evidence>
<dbReference type="GO" id="GO:0005576">
    <property type="term" value="C:extracellular region"/>
    <property type="evidence" value="ECO:0007669"/>
    <property type="project" value="UniProtKB-SubCell"/>
</dbReference>
<organism evidence="5 6">
    <name type="scientific">Candidatus Magnetoglobus multicellularis str. Araruama</name>
    <dbReference type="NCBI Taxonomy" id="890399"/>
    <lineage>
        <taxon>Bacteria</taxon>
        <taxon>Pseudomonadati</taxon>
        <taxon>Thermodesulfobacteriota</taxon>
        <taxon>Desulfobacteria</taxon>
        <taxon>Desulfobacterales</taxon>
        <taxon>Desulfobacteraceae</taxon>
        <taxon>Candidatus Magnetoglobus</taxon>
    </lineage>
</organism>
<dbReference type="SUPFAM" id="SSF82895">
    <property type="entry name" value="TSP-1 type 1 repeat"/>
    <property type="match status" value="2"/>
</dbReference>
<accession>A0A1V1P6L0</accession>
<evidence type="ECO:0000256" key="1">
    <source>
        <dbReference type="ARBA" id="ARBA00004613"/>
    </source>
</evidence>
<dbReference type="FunFam" id="2.20.100.10:FF:000005">
    <property type="entry name" value="ADAM metallopeptidase with thrombospondin type 1 motif 9"/>
    <property type="match status" value="2"/>
</dbReference>
<reference evidence="6" key="1">
    <citation type="submission" date="2012-11" db="EMBL/GenBank/DDBJ databases">
        <authorList>
            <person name="Lucero-Rivera Y.E."/>
            <person name="Tovar-Ramirez D."/>
        </authorList>
    </citation>
    <scope>NUCLEOTIDE SEQUENCE [LARGE SCALE GENOMIC DNA]</scope>
    <source>
        <strain evidence="6">Araruama</strain>
    </source>
</reference>
<keyword evidence="2" id="KW-0964">Secreted</keyword>
<comment type="caution">
    <text evidence="5">The sequence shown here is derived from an EMBL/GenBank/DDBJ whole genome shotgun (WGS) entry which is preliminary data.</text>
</comment>
<dbReference type="Gene3D" id="2.60.40.10">
    <property type="entry name" value="Immunoglobulins"/>
    <property type="match status" value="1"/>
</dbReference>
<dbReference type="GO" id="GO:0004222">
    <property type="term" value="F:metalloendopeptidase activity"/>
    <property type="evidence" value="ECO:0007669"/>
    <property type="project" value="TreeGrafter"/>
</dbReference>
<dbReference type="GO" id="GO:0031012">
    <property type="term" value="C:extracellular matrix"/>
    <property type="evidence" value="ECO:0007669"/>
    <property type="project" value="TreeGrafter"/>
</dbReference>
<dbReference type="InterPro" id="IPR036383">
    <property type="entry name" value="TSP1_rpt_sf"/>
</dbReference>
<evidence type="ECO:0000313" key="6">
    <source>
        <dbReference type="Proteomes" id="UP000189670"/>
    </source>
</evidence>
<dbReference type="InterPro" id="IPR023346">
    <property type="entry name" value="Lysozyme-like_dom_sf"/>
</dbReference>
<evidence type="ECO:0000256" key="2">
    <source>
        <dbReference type="ARBA" id="ARBA00022525"/>
    </source>
</evidence>
<dbReference type="PANTHER" id="PTHR13723">
    <property type="entry name" value="ADAMTS A DISINTEGRIN AND METALLOPROTEASE WITH THROMBOSPONDIN MOTIFS PROTEASE"/>
    <property type="match status" value="1"/>
</dbReference>
<evidence type="ECO:0000256" key="3">
    <source>
        <dbReference type="ARBA" id="ARBA00022729"/>
    </source>
</evidence>
<dbReference type="InterPro" id="IPR036116">
    <property type="entry name" value="FN3_sf"/>
</dbReference>
<dbReference type="GO" id="GO:0030198">
    <property type="term" value="P:extracellular matrix organization"/>
    <property type="evidence" value="ECO:0007669"/>
    <property type="project" value="TreeGrafter"/>
</dbReference>
<dbReference type="AlphaFoldDB" id="A0A1V1P6L0"/>
<evidence type="ECO:0000313" key="5">
    <source>
        <dbReference type="EMBL" id="ETR70471.1"/>
    </source>
</evidence>
<dbReference type="EMBL" id="ATBP01000418">
    <property type="protein sequence ID" value="ETR70471.1"/>
    <property type="molecule type" value="Genomic_DNA"/>
</dbReference>
<evidence type="ECO:0000256" key="4">
    <source>
        <dbReference type="ARBA" id="ARBA00022737"/>
    </source>
</evidence>
<comment type="subcellular location">
    <subcellularLocation>
        <location evidence="1">Secreted</location>
    </subcellularLocation>
</comment>
<dbReference type="Pfam" id="PF19030">
    <property type="entry name" value="TSP1_ADAMTS"/>
    <property type="match status" value="2"/>
</dbReference>
<proteinExistence type="predicted"/>
<dbReference type="SMART" id="SM00209">
    <property type="entry name" value="TSP1"/>
    <property type="match status" value="2"/>
</dbReference>
<keyword evidence="3" id="KW-0732">Signal</keyword>
<sequence length="668" mass="75774">MVFDSGGKMKKNILLVAFFFHIFILNGYAHIYEIYGPEYTCDGNSTWNEAVMCMSIILNSNNKVSATISKPNGGDFKDDHKPAMYLQRDDNGRYATNLASSMLYIQSSITLVSDNLDSYIFPDDNILVLYGRMDNEAGDFAWVGPLKIKRAPYCPFPAPKLNVPSNGNINISTTKQEFSWFGVNGNAGTPEYRIVVSTDRSFNYFIDGPLDNQGSAYCEHDTLCKTAKISNTFYSGFNLEYATTYYWKVRAGNQNASGVWSEIRSFTTERRIEYEWKIGSWGSCNASCGSGMKYRDIFCIRNDTMQTVSDINCKEFTKPNDAEICTDYSPYLWKTDSWSDCSASCGSGIRTRDVYCIRCDGIKVSDLNCSYSKPVDKESCSGTDCPVCDRDHLYLCNQNNCNDASGYWYNNVCNQYPEPETCDLTHLELCDLNNCSEVGGYWYNSKCNKYPEPDKCDNDHLFLCDSCSNCENSGGYWYNSQCNIDPEALQCDGDHLHLCFESSDCIFSGGFWYNTQCNTMPEPAKCDYNHVHLCNNLTECHNAGGFWYENTCNKSTQKSIYHEFFEEAGNYYNLPFNLLKAIAYVESGWNQSFFIANAWGIMGLKDDDLILIAQHLRKDFSHDYGDMTIDDIITRIKEDSNDGAKANIRGAACKLKYDTDENSELTYI</sequence>
<dbReference type="InterPro" id="IPR013783">
    <property type="entry name" value="Ig-like_fold"/>
</dbReference>
<protein>
    <recommendedName>
        <fullName evidence="7">Fibronectin type-III domain-containing protein</fullName>
    </recommendedName>
</protein>
<dbReference type="GO" id="GO:0006508">
    <property type="term" value="P:proteolysis"/>
    <property type="evidence" value="ECO:0007669"/>
    <property type="project" value="TreeGrafter"/>
</dbReference>
<dbReference type="InterPro" id="IPR050439">
    <property type="entry name" value="ADAMTS_ADAMTS-like"/>
</dbReference>